<proteinExistence type="predicted"/>
<dbReference type="GO" id="GO:0005524">
    <property type="term" value="F:ATP binding"/>
    <property type="evidence" value="ECO:0007669"/>
    <property type="project" value="UniProtKB-KW"/>
</dbReference>
<dbReference type="RefSeq" id="WP_123782243.1">
    <property type="nucleotide sequence ID" value="NZ_RKIK01000031.1"/>
</dbReference>
<dbReference type="PANTHER" id="PTHR35526:SF3">
    <property type="entry name" value="ANTI-SIGMA-F FACTOR RSBW"/>
    <property type="match status" value="1"/>
</dbReference>
<keyword evidence="1" id="KW-0808">Transferase</keyword>
<dbReference type="InterPro" id="IPR036890">
    <property type="entry name" value="HATPase_C_sf"/>
</dbReference>
<feature type="domain" description="Histidine kinase/HSP90-like ATPase" evidence="2">
    <location>
        <begin position="14"/>
        <end position="149"/>
    </location>
</feature>
<protein>
    <submittedName>
        <fullName evidence="3">ATP-binding protein</fullName>
    </submittedName>
</protein>
<keyword evidence="3" id="KW-0067">ATP-binding</keyword>
<name>A0A3N3DZB8_9VIBR</name>
<gene>
    <name evidence="3" type="ORF">EGH82_11880</name>
</gene>
<keyword evidence="1" id="KW-0723">Serine/threonine-protein kinase</keyword>
<keyword evidence="1" id="KW-0418">Kinase</keyword>
<dbReference type="InterPro" id="IPR050267">
    <property type="entry name" value="Anti-sigma-factor_SerPK"/>
</dbReference>
<evidence type="ECO:0000259" key="2">
    <source>
        <dbReference type="Pfam" id="PF13581"/>
    </source>
</evidence>
<dbReference type="GO" id="GO:0004674">
    <property type="term" value="F:protein serine/threonine kinase activity"/>
    <property type="evidence" value="ECO:0007669"/>
    <property type="project" value="UniProtKB-KW"/>
</dbReference>
<sequence length="155" mass="17308">MTNSQIRRFGSTYPSSLEASRDACVELNQFWQQTGVDDEFFSQVELCIVEMMNNAFLHAYAEEEGRPIELLCEIDGQVKPQLTLSISDHGSAMSQQELARKLSNDFIEPDPADDSTWTTSGRGFIIVSSLMDSVVLKTNGDKNTFVMKKELVGSD</sequence>
<keyword evidence="3" id="KW-0547">Nucleotide-binding</keyword>
<dbReference type="InterPro" id="IPR003594">
    <property type="entry name" value="HATPase_dom"/>
</dbReference>
<evidence type="ECO:0000313" key="3">
    <source>
        <dbReference type="EMBL" id="ROV59854.1"/>
    </source>
</evidence>
<dbReference type="EMBL" id="RKIK01000031">
    <property type="protein sequence ID" value="ROV59854.1"/>
    <property type="molecule type" value="Genomic_DNA"/>
</dbReference>
<dbReference type="AlphaFoldDB" id="A0A3N3DZB8"/>
<dbReference type="Gene3D" id="3.30.565.10">
    <property type="entry name" value="Histidine kinase-like ATPase, C-terminal domain"/>
    <property type="match status" value="1"/>
</dbReference>
<dbReference type="Pfam" id="PF13581">
    <property type="entry name" value="HATPase_c_2"/>
    <property type="match status" value="1"/>
</dbReference>
<dbReference type="PANTHER" id="PTHR35526">
    <property type="entry name" value="ANTI-SIGMA-F FACTOR RSBW-RELATED"/>
    <property type="match status" value="1"/>
</dbReference>
<evidence type="ECO:0000256" key="1">
    <source>
        <dbReference type="ARBA" id="ARBA00022527"/>
    </source>
</evidence>
<dbReference type="Proteomes" id="UP000278792">
    <property type="component" value="Unassembled WGS sequence"/>
</dbReference>
<evidence type="ECO:0000313" key="4">
    <source>
        <dbReference type="Proteomes" id="UP000278792"/>
    </source>
</evidence>
<accession>A0A3N3DZB8</accession>
<dbReference type="CDD" id="cd16936">
    <property type="entry name" value="HATPase_RsbW-like"/>
    <property type="match status" value="1"/>
</dbReference>
<comment type="caution">
    <text evidence="3">The sequence shown here is derived from an EMBL/GenBank/DDBJ whole genome shotgun (WGS) entry which is preliminary data.</text>
</comment>
<reference evidence="3 4" key="1">
    <citation type="submission" date="2018-11" db="EMBL/GenBank/DDBJ databases">
        <title>Vibrio ponticus strain CAIM 1751 pathogenic for the snapper Lutjanus guttatus.</title>
        <authorList>
            <person name="Soto-Rodriguez S."/>
            <person name="Lozano-Olvera R."/>
            <person name="Gomez-Gil B."/>
        </authorList>
    </citation>
    <scope>NUCLEOTIDE SEQUENCE [LARGE SCALE GENOMIC DNA]</scope>
    <source>
        <strain evidence="3 4">CAIM 1751</strain>
    </source>
</reference>
<dbReference type="SUPFAM" id="SSF55874">
    <property type="entry name" value="ATPase domain of HSP90 chaperone/DNA topoisomerase II/histidine kinase"/>
    <property type="match status" value="1"/>
</dbReference>
<organism evidence="3 4">
    <name type="scientific">Vibrio ponticus</name>
    <dbReference type="NCBI Taxonomy" id="265668"/>
    <lineage>
        <taxon>Bacteria</taxon>
        <taxon>Pseudomonadati</taxon>
        <taxon>Pseudomonadota</taxon>
        <taxon>Gammaproteobacteria</taxon>
        <taxon>Vibrionales</taxon>
        <taxon>Vibrionaceae</taxon>
        <taxon>Vibrio</taxon>
    </lineage>
</organism>